<dbReference type="GO" id="GO:0006508">
    <property type="term" value="P:proteolysis"/>
    <property type="evidence" value="ECO:0007669"/>
    <property type="project" value="InterPro"/>
</dbReference>
<dbReference type="RefSeq" id="XP_025421827.1">
    <property type="nucleotide sequence ID" value="XM_025566042.1"/>
</dbReference>
<dbReference type="InterPro" id="IPR043504">
    <property type="entry name" value="Peptidase_S1_PA_chymotrypsin"/>
</dbReference>
<name>A0A8B8GGW6_9HEMI</name>
<feature type="domain" description="Peptidase S1" evidence="8">
    <location>
        <begin position="175"/>
        <end position="432"/>
    </location>
</feature>
<dbReference type="OrthoDB" id="6261922at2759"/>
<dbReference type="PROSITE" id="PS50240">
    <property type="entry name" value="TRYPSIN_DOM"/>
    <property type="match status" value="1"/>
</dbReference>
<comment type="subcellular location">
    <subcellularLocation>
        <location evidence="1">Secreted</location>
    </subcellularLocation>
</comment>
<evidence type="ECO:0000313" key="9">
    <source>
        <dbReference type="Proteomes" id="UP000694846"/>
    </source>
</evidence>
<comment type="similarity">
    <text evidence="4">Belongs to the peptidase S1 family. CLIP subfamily.</text>
</comment>
<dbReference type="FunFam" id="2.40.10.10:FF:000038">
    <property type="entry name" value="Serine protease"/>
    <property type="match status" value="1"/>
</dbReference>
<dbReference type="CDD" id="cd00190">
    <property type="entry name" value="Tryp_SPc"/>
    <property type="match status" value="1"/>
</dbReference>
<evidence type="ECO:0000256" key="2">
    <source>
        <dbReference type="ARBA" id="ARBA00022525"/>
    </source>
</evidence>
<dbReference type="GO" id="GO:0005576">
    <property type="term" value="C:extracellular region"/>
    <property type="evidence" value="ECO:0007669"/>
    <property type="project" value="UniProtKB-SubCell"/>
</dbReference>
<feature type="transmembrane region" description="Helical" evidence="7">
    <location>
        <begin position="12"/>
        <end position="34"/>
    </location>
</feature>
<proteinExistence type="inferred from homology"/>
<dbReference type="PANTHER" id="PTHR24256">
    <property type="entry name" value="TRYPTASE-RELATED"/>
    <property type="match status" value="1"/>
</dbReference>
<dbReference type="PRINTS" id="PR00722">
    <property type="entry name" value="CHYMOTRYPSIN"/>
</dbReference>
<keyword evidence="7" id="KW-1133">Transmembrane helix</keyword>
<keyword evidence="7" id="KW-0812">Transmembrane</keyword>
<evidence type="ECO:0000256" key="5">
    <source>
        <dbReference type="ARBA" id="ARBA00068096"/>
    </source>
</evidence>
<dbReference type="InterPro" id="IPR051487">
    <property type="entry name" value="Ser/Thr_Proteases_Immune/Dev"/>
</dbReference>
<accession>A0A8B8GGW6</accession>
<organism evidence="9 10">
    <name type="scientific">Sipha flava</name>
    <name type="common">yellow sugarcane aphid</name>
    <dbReference type="NCBI Taxonomy" id="143950"/>
    <lineage>
        <taxon>Eukaryota</taxon>
        <taxon>Metazoa</taxon>
        <taxon>Ecdysozoa</taxon>
        <taxon>Arthropoda</taxon>
        <taxon>Hexapoda</taxon>
        <taxon>Insecta</taxon>
        <taxon>Pterygota</taxon>
        <taxon>Neoptera</taxon>
        <taxon>Paraneoptera</taxon>
        <taxon>Hemiptera</taxon>
        <taxon>Sternorrhyncha</taxon>
        <taxon>Aphidomorpha</taxon>
        <taxon>Aphidoidea</taxon>
        <taxon>Aphididae</taxon>
        <taxon>Sipha</taxon>
    </lineage>
</organism>
<dbReference type="Gene3D" id="2.40.10.10">
    <property type="entry name" value="Trypsin-like serine proteases"/>
    <property type="match status" value="1"/>
</dbReference>
<evidence type="ECO:0000256" key="4">
    <source>
        <dbReference type="ARBA" id="ARBA00024195"/>
    </source>
</evidence>
<evidence type="ECO:0000259" key="8">
    <source>
        <dbReference type="PROSITE" id="PS50240"/>
    </source>
</evidence>
<dbReference type="GO" id="GO:0004252">
    <property type="term" value="F:serine-type endopeptidase activity"/>
    <property type="evidence" value="ECO:0007669"/>
    <property type="project" value="InterPro"/>
</dbReference>
<dbReference type="InterPro" id="IPR001314">
    <property type="entry name" value="Peptidase_S1A"/>
</dbReference>
<evidence type="ECO:0000256" key="1">
    <source>
        <dbReference type="ARBA" id="ARBA00004613"/>
    </source>
</evidence>
<evidence type="ECO:0000313" key="10">
    <source>
        <dbReference type="RefSeq" id="XP_025421827.1"/>
    </source>
</evidence>
<gene>
    <name evidence="10" type="primary">LOC112691687</name>
</gene>
<dbReference type="GeneID" id="112691687"/>
<dbReference type="SUPFAM" id="SSF50494">
    <property type="entry name" value="Trypsin-like serine proteases"/>
    <property type="match status" value="1"/>
</dbReference>
<protein>
    <recommendedName>
        <fullName evidence="5">Phenoloxidase-activating factor 2</fullName>
    </recommendedName>
    <alternativeName>
        <fullName evidence="6">Prophenoloxidase-activating factor II</fullName>
    </alternativeName>
</protein>
<evidence type="ECO:0000256" key="3">
    <source>
        <dbReference type="ARBA" id="ARBA00023157"/>
    </source>
</evidence>
<sequence>MAYGLRTQNLRTILSIVVVVAGFAIGPFAAAQIANGDSPVISINGQSCQCVIFYSCEVTDTVIIPSGSSSGCEDNFVCCRIQNESPVSNAPIEISSEITDTSIDSTTQKQDTNQQQCTCVSKNQCSDSGSNEYLNSCSQNQVCCNWNQVISGITDVGNMHHYNQCGIGISSPESNFNGKSRDETYFGQFPWMVIISKTNSDKTSVLSIGDNEFICGGSLIHPRIVLTAAHCVRGINPNLLQVKVGVWDTAVRDKEENIGVSEIVVHQNHNNGSMSDDVALLKLYSEYDKREHVNTICIPADSRTKYDPNSCIVTGWGKNKFGDKYGQSVLKKVELSLVPNDVCQQRLRKTRLGEHFRLHESFICAGGEKGRDVCHGDGGGPLVCAAKEDSYNGKKYIQVGIVSWGIGCGDENVPGVYSSVLANSQWINKKVELLSRSNI</sequence>
<dbReference type="PROSITE" id="PS00134">
    <property type="entry name" value="TRYPSIN_HIS"/>
    <property type="match status" value="1"/>
</dbReference>
<keyword evidence="7" id="KW-0472">Membrane</keyword>
<keyword evidence="9" id="KW-1185">Reference proteome</keyword>
<dbReference type="InterPro" id="IPR018114">
    <property type="entry name" value="TRYPSIN_HIS"/>
</dbReference>
<dbReference type="Pfam" id="PF00089">
    <property type="entry name" value="Trypsin"/>
    <property type="match status" value="1"/>
</dbReference>
<evidence type="ECO:0000256" key="7">
    <source>
        <dbReference type="SAM" id="Phobius"/>
    </source>
</evidence>
<keyword evidence="3" id="KW-1015">Disulfide bond</keyword>
<dbReference type="InterPro" id="IPR001254">
    <property type="entry name" value="Trypsin_dom"/>
</dbReference>
<evidence type="ECO:0000256" key="6">
    <source>
        <dbReference type="ARBA" id="ARBA00076468"/>
    </source>
</evidence>
<dbReference type="Proteomes" id="UP000694846">
    <property type="component" value="Unplaced"/>
</dbReference>
<dbReference type="SMART" id="SM00020">
    <property type="entry name" value="Tryp_SPc"/>
    <property type="match status" value="1"/>
</dbReference>
<dbReference type="AlphaFoldDB" id="A0A8B8GGW6"/>
<dbReference type="InterPro" id="IPR009003">
    <property type="entry name" value="Peptidase_S1_PA"/>
</dbReference>
<keyword evidence="2" id="KW-0964">Secreted</keyword>
<reference evidence="10" key="1">
    <citation type="submission" date="2025-08" db="UniProtKB">
        <authorList>
            <consortium name="RefSeq"/>
        </authorList>
    </citation>
    <scope>IDENTIFICATION</scope>
    <source>
        <tissue evidence="10">Whole body</tissue>
    </source>
</reference>